<organism evidence="3">
    <name type="scientific">marine sediment metagenome</name>
    <dbReference type="NCBI Taxonomy" id="412755"/>
    <lineage>
        <taxon>unclassified sequences</taxon>
        <taxon>metagenomes</taxon>
        <taxon>ecological metagenomes</taxon>
    </lineage>
</organism>
<evidence type="ECO:0000256" key="1">
    <source>
        <dbReference type="SAM" id="Phobius"/>
    </source>
</evidence>
<dbReference type="Pfam" id="PF12729">
    <property type="entry name" value="4HB_MCP_1"/>
    <property type="match status" value="1"/>
</dbReference>
<accession>A0A0F9U2T7</accession>
<name>A0A0F9U2T7_9ZZZZ</name>
<dbReference type="EMBL" id="LAZR01000876">
    <property type="protein sequence ID" value="KKN55646.1"/>
    <property type="molecule type" value="Genomic_DNA"/>
</dbReference>
<keyword evidence="1" id="KW-0472">Membrane</keyword>
<keyword evidence="1" id="KW-1133">Transmembrane helix</keyword>
<sequence>MFDTLTTPQRVQVGLILAMAFLLVLGSNRLDQRHFSTIQTTVNSVYKDRVVVQNIIYQLNTIFHQKELQLLEESNPNSTGSSRNSKVEDLLANFEATELTFEEYNLLQDFKDLFSDLKKLETTPLETSLSGANFKPMPAIQKIKQIEEKLNGLAEIQLEQSEQLTQVSNKSLGMTILLSQLEVAFLLIIGIAMAVLIFYPINTEEMTS</sequence>
<dbReference type="InterPro" id="IPR024478">
    <property type="entry name" value="HlyB_4HB_MCP"/>
</dbReference>
<comment type="caution">
    <text evidence="3">The sequence shown here is derived from an EMBL/GenBank/DDBJ whole genome shotgun (WGS) entry which is preliminary data.</text>
</comment>
<feature type="transmembrane region" description="Helical" evidence="1">
    <location>
        <begin position="12"/>
        <end position="30"/>
    </location>
</feature>
<evidence type="ECO:0000259" key="2">
    <source>
        <dbReference type="Pfam" id="PF12729"/>
    </source>
</evidence>
<feature type="domain" description="Chemotaxis methyl-accepting receptor HlyB-like 4HB MCP" evidence="2">
    <location>
        <begin position="10"/>
        <end position="170"/>
    </location>
</feature>
<reference evidence="3" key="1">
    <citation type="journal article" date="2015" name="Nature">
        <title>Complex archaea that bridge the gap between prokaryotes and eukaryotes.</title>
        <authorList>
            <person name="Spang A."/>
            <person name="Saw J.H."/>
            <person name="Jorgensen S.L."/>
            <person name="Zaremba-Niedzwiedzka K."/>
            <person name="Martijn J."/>
            <person name="Lind A.E."/>
            <person name="van Eijk R."/>
            <person name="Schleper C."/>
            <person name="Guy L."/>
            <person name="Ettema T.J."/>
        </authorList>
    </citation>
    <scope>NUCLEOTIDE SEQUENCE</scope>
</reference>
<proteinExistence type="predicted"/>
<protein>
    <recommendedName>
        <fullName evidence="2">Chemotaxis methyl-accepting receptor HlyB-like 4HB MCP domain-containing protein</fullName>
    </recommendedName>
</protein>
<dbReference type="AlphaFoldDB" id="A0A0F9U2T7"/>
<gene>
    <name evidence="3" type="ORF">LCGC14_0580230</name>
</gene>
<feature type="transmembrane region" description="Helical" evidence="1">
    <location>
        <begin position="183"/>
        <end position="201"/>
    </location>
</feature>
<keyword evidence="1" id="KW-0812">Transmembrane</keyword>
<evidence type="ECO:0000313" key="3">
    <source>
        <dbReference type="EMBL" id="KKN55646.1"/>
    </source>
</evidence>